<accession>A0A4Q0VY53</accession>
<dbReference type="Gene3D" id="3.50.50.60">
    <property type="entry name" value="FAD/NAD(P)-binding domain"/>
    <property type="match status" value="1"/>
</dbReference>
<dbReference type="InterPro" id="IPR036188">
    <property type="entry name" value="FAD/NAD-bd_sf"/>
</dbReference>
<reference evidence="2 3" key="1">
    <citation type="journal article" date="2019" name="Int. J. Syst. Evol. Microbiol.">
        <title>Anaerobacillus alkaliphilus sp. nov., a novel alkaliphilic and moderately halophilic bacterium.</title>
        <authorList>
            <person name="Borsodi A.K."/>
            <person name="Aszalos J.M."/>
            <person name="Bihari P."/>
            <person name="Nagy I."/>
            <person name="Schumann P."/>
            <person name="Sproer C."/>
            <person name="Kovacs A.L."/>
            <person name="Boka K."/>
            <person name="Dobosy P."/>
            <person name="Ovari M."/>
            <person name="Szili-Kovacs T."/>
            <person name="Toth E."/>
        </authorList>
    </citation>
    <scope>NUCLEOTIDE SEQUENCE [LARGE SCALE GENOMIC DNA]</scope>
    <source>
        <strain evidence="2 3">B16-10</strain>
    </source>
</reference>
<feature type="domain" description="FAD dependent oxidoreductase" evidence="1">
    <location>
        <begin position="30"/>
        <end position="382"/>
    </location>
</feature>
<dbReference type="EMBL" id="QOUX01000021">
    <property type="protein sequence ID" value="RXJ02774.1"/>
    <property type="molecule type" value="Genomic_DNA"/>
</dbReference>
<organism evidence="2 3">
    <name type="scientific">Anaerobacillus alkaliphilus</name>
    <dbReference type="NCBI Taxonomy" id="1548597"/>
    <lineage>
        <taxon>Bacteria</taxon>
        <taxon>Bacillati</taxon>
        <taxon>Bacillota</taxon>
        <taxon>Bacilli</taxon>
        <taxon>Bacillales</taxon>
        <taxon>Bacillaceae</taxon>
        <taxon>Anaerobacillus</taxon>
    </lineage>
</organism>
<gene>
    <name evidence="2" type="ORF">DS745_05545</name>
</gene>
<dbReference type="Pfam" id="PF01266">
    <property type="entry name" value="DAO"/>
    <property type="match status" value="1"/>
</dbReference>
<sequence length="406" mass="46398">MDLQTGRFYWPTTIGHHPNYPQLEEDLTCDVLIIGGGSSGAQCAYYLSQYDLDVVVVDKREIGSGSTSANTALIQYSGDKMFFELANTFGEDRAARHLKICQKAIDEIEKLAKDIPIDCHFTRRDSLYYASSQDDVKKIDQEYQLLKKHDFDVVYMTEAELIKLYPFQTPAAIYSYNDAELNPLAFTYGLLEKAKSNGVKIFSNTEVIRKKAEEDYVQYFTTSQKLIKAKKVIVAAGYEGLEVKKEKNALITSSYAIISKPVEEFWHKRTLIWETARPYFYMRTTPDNRIIFGGLDETTEFADRRNSMLLHKRDLLVKEFTKLFPSIKFEPEFYLAAFYGGTHDGMPILGIYEDIPNSYFLYGYGDNGTVYSTVLAQMISELIVKGSHPDLDLYIQTRPTLSSVIK</sequence>
<protein>
    <submittedName>
        <fullName evidence="2">FAD-binding oxidoreductase</fullName>
    </submittedName>
</protein>
<proteinExistence type="predicted"/>
<dbReference type="AlphaFoldDB" id="A0A4Q0VY53"/>
<dbReference type="PANTHER" id="PTHR13847">
    <property type="entry name" value="SARCOSINE DEHYDROGENASE-RELATED"/>
    <property type="match status" value="1"/>
</dbReference>
<dbReference type="SUPFAM" id="SSF51905">
    <property type="entry name" value="FAD/NAD(P)-binding domain"/>
    <property type="match status" value="1"/>
</dbReference>
<evidence type="ECO:0000313" key="2">
    <source>
        <dbReference type="EMBL" id="RXJ02774.1"/>
    </source>
</evidence>
<evidence type="ECO:0000313" key="3">
    <source>
        <dbReference type="Proteomes" id="UP000290649"/>
    </source>
</evidence>
<dbReference type="PANTHER" id="PTHR13847:SF201">
    <property type="entry name" value="PUTATIBE OXIDOREDUCTASE"/>
    <property type="match status" value="1"/>
</dbReference>
<dbReference type="GO" id="GO:0005737">
    <property type="term" value="C:cytoplasm"/>
    <property type="evidence" value="ECO:0007669"/>
    <property type="project" value="TreeGrafter"/>
</dbReference>
<dbReference type="OrthoDB" id="571248at2"/>
<name>A0A4Q0VY53_9BACI</name>
<dbReference type="InterPro" id="IPR006076">
    <property type="entry name" value="FAD-dep_OxRdtase"/>
</dbReference>
<dbReference type="Gene3D" id="3.30.9.10">
    <property type="entry name" value="D-Amino Acid Oxidase, subunit A, domain 2"/>
    <property type="match status" value="1"/>
</dbReference>
<dbReference type="RefSeq" id="WP_129077283.1">
    <property type="nucleotide sequence ID" value="NZ_QOUX01000021.1"/>
</dbReference>
<comment type="caution">
    <text evidence="2">The sequence shown here is derived from an EMBL/GenBank/DDBJ whole genome shotgun (WGS) entry which is preliminary data.</text>
</comment>
<dbReference type="Proteomes" id="UP000290649">
    <property type="component" value="Unassembled WGS sequence"/>
</dbReference>
<keyword evidence="3" id="KW-1185">Reference proteome</keyword>
<evidence type="ECO:0000259" key="1">
    <source>
        <dbReference type="Pfam" id="PF01266"/>
    </source>
</evidence>